<keyword evidence="3" id="KW-1185">Reference proteome</keyword>
<evidence type="ECO:0000313" key="3">
    <source>
        <dbReference type="Proteomes" id="UP000053611"/>
    </source>
</evidence>
<dbReference type="STRING" id="879819.A0A0J0XM90"/>
<evidence type="ECO:0000256" key="1">
    <source>
        <dbReference type="SAM" id="Phobius"/>
    </source>
</evidence>
<dbReference type="EMBL" id="KQ087208">
    <property type="protein sequence ID" value="KLT42207.1"/>
    <property type="molecule type" value="Genomic_DNA"/>
</dbReference>
<dbReference type="OrthoDB" id="2538110at2759"/>
<keyword evidence="1" id="KW-1133">Transmembrane helix</keyword>
<protein>
    <submittedName>
        <fullName evidence="2">Uncharacterized protein</fullName>
    </submittedName>
</protein>
<keyword evidence="1" id="KW-0472">Membrane</keyword>
<organism evidence="2 3">
    <name type="scientific">Cutaneotrichosporon oleaginosum</name>
    <dbReference type="NCBI Taxonomy" id="879819"/>
    <lineage>
        <taxon>Eukaryota</taxon>
        <taxon>Fungi</taxon>
        <taxon>Dikarya</taxon>
        <taxon>Basidiomycota</taxon>
        <taxon>Agaricomycotina</taxon>
        <taxon>Tremellomycetes</taxon>
        <taxon>Trichosporonales</taxon>
        <taxon>Trichosporonaceae</taxon>
        <taxon>Cutaneotrichosporon</taxon>
    </lineage>
</organism>
<accession>A0A0J0XM90</accession>
<feature type="non-terminal residue" evidence="2">
    <location>
        <position position="99"/>
    </location>
</feature>
<feature type="non-terminal residue" evidence="2">
    <location>
        <position position="1"/>
    </location>
</feature>
<evidence type="ECO:0000313" key="2">
    <source>
        <dbReference type="EMBL" id="KLT42207.1"/>
    </source>
</evidence>
<dbReference type="GeneID" id="28980624"/>
<name>A0A0J0XM90_9TREE</name>
<keyword evidence="1" id="KW-0812">Transmembrane</keyword>
<feature type="transmembrane region" description="Helical" evidence="1">
    <location>
        <begin position="17"/>
        <end position="35"/>
    </location>
</feature>
<dbReference type="AlphaFoldDB" id="A0A0J0XM90"/>
<reference evidence="2 3" key="1">
    <citation type="submission" date="2015-03" db="EMBL/GenBank/DDBJ databases">
        <title>Genomics and transcriptomics of the oil-accumulating basidiomycete yeast T. oleaginosus allow insights into substrate utilization and the diverse evolutionary trajectories of mating systems in fungi.</title>
        <authorList>
            <consortium name="DOE Joint Genome Institute"/>
            <person name="Kourist R."/>
            <person name="Kracht O."/>
            <person name="Bracharz F."/>
            <person name="Lipzen A."/>
            <person name="Nolan M."/>
            <person name="Ohm R."/>
            <person name="Grigoriev I."/>
            <person name="Sun S."/>
            <person name="Heitman J."/>
            <person name="Bruck T."/>
            <person name="Nowrousian M."/>
        </authorList>
    </citation>
    <scope>NUCLEOTIDE SEQUENCE [LARGE SCALE GENOMIC DNA]</scope>
    <source>
        <strain evidence="2 3">IBC0246</strain>
    </source>
</reference>
<sequence length="99" mass="11129">PHSRSTLEEFNRPAPAWWKRVALIATIIFLGWSAIRFGRGASKSKQPEVIYATRYSDEFKYRPAASPVITEYLKDGRIRLRGATPGGVGVREEDVPLTP</sequence>
<dbReference type="Proteomes" id="UP000053611">
    <property type="component" value="Unassembled WGS sequence"/>
</dbReference>
<proteinExistence type="predicted"/>
<gene>
    <name evidence="2" type="ORF">CC85DRAFT_228725</name>
</gene>